<proteinExistence type="predicted"/>
<reference evidence="1 2" key="1">
    <citation type="submission" date="2020-06" db="EMBL/GenBank/DDBJ databases">
        <authorList>
            <person name="Chuat V."/>
        </authorList>
    </citation>
    <scope>NUCLEOTIDE SEQUENCE [LARGE SCALE GENOMIC DNA]</scope>
    <source>
        <strain evidence="1">STH_CIRM_1046</strain>
    </source>
</reference>
<dbReference type="Gene3D" id="3.30.450.20">
    <property type="entry name" value="PAS domain"/>
    <property type="match status" value="1"/>
</dbReference>
<dbReference type="AlphaFoldDB" id="A0AAU9HCS1"/>
<organism evidence="1 2">
    <name type="scientific">Streptococcus thermophilus</name>
    <dbReference type="NCBI Taxonomy" id="1308"/>
    <lineage>
        <taxon>Bacteria</taxon>
        <taxon>Bacillati</taxon>
        <taxon>Bacillota</taxon>
        <taxon>Bacilli</taxon>
        <taxon>Lactobacillales</taxon>
        <taxon>Streptococcaceae</taxon>
        <taxon>Streptococcus</taxon>
    </lineage>
</organism>
<accession>A0AAU9HCS1</accession>
<evidence type="ECO:0008006" key="3">
    <source>
        <dbReference type="Google" id="ProtNLM"/>
    </source>
</evidence>
<dbReference type="Pfam" id="PF13596">
    <property type="entry name" value="PAS_10"/>
    <property type="match status" value="1"/>
</dbReference>
<sequence>MLGKAKEAFDLEGNITNEGTINFLEQCLDNFIQYVGVVSKLKRPKPIEPEDLDCDKPIATTVTEVDHDDPEWVEKVAEITGAVSGDTYVKLDHGILTVNQIDMFLKAMPFELTYADDNNQFLYYNNAHQDPDTMLAKHVPSQSGSRMSTVHGSLPPARMKNVEWVIGTLRNGNQEYVRTIVPGSPEGVINTHNYQAVYYDDGSYAGINEIVFNFKPWLDWYLETTGQRPCRRKRSFCTGCN</sequence>
<evidence type="ECO:0000313" key="2">
    <source>
        <dbReference type="Proteomes" id="UP000509120"/>
    </source>
</evidence>
<protein>
    <recommendedName>
        <fullName evidence="3">Oxidoreductase</fullName>
    </recommendedName>
</protein>
<dbReference type="EMBL" id="LR822030">
    <property type="protein sequence ID" value="CAD0157431.1"/>
    <property type="molecule type" value="Genomic_DNA"/>
</dbReference>
<name>A0AAU9HCS1_STRTR</name>
<dbReference type="Proteomes" id="UP000509120">
    <property type="component" value="Chromosome"/>
</dbReference>
<dbReference type="FunFam" id="3.30.450.20:FF:000079">
    <property type="entry name" value="NADPH-dependent FMN reductase"/>
    <property type="match status" value="1"/>
</dbReference>
<gene>
    <name evidence="1" type="ORF">STHERMO_1965</name>
</gene>
<evidence type="ECO:0000313" key="1">
    <source>
        <dbReference type="EMBL" id="CAD0157431.1"/>
    </source>
</evidence>